<dbReference type="InterPro" id="IPR051647">
    <property type="entry name" value="Mediator_comp_sub12"/>
</dbReference>
<name>A0A2J7ZNT1_9CHLO</name>
<organism evidence="2 3">
    <name type="scientific">Tetrabaena socialis</name>
    <dbReference type="NCBI Taxonomy" id="47790"/>
    <lineage>
        <taxon>Eukaryota</taxon>
        <taxon>Viridiplantae</taxon>
        <taxon>Chlorophyta</taxon>
        <taxon>core chlorophytes</taxon>
        <taxon>Chlorophyceae</taxon>
        <taxon>CS clade</taxon>
        <taxon>Chlamydomonadales</taxon>
        <taxon>Tetrabaenaceae</taxon>
        <taxon>Tetrabaena</taxon>
    </lineage>
</organism>
<protein>
    <submittedName>
        <fullName evidence="2">Uncharacterized protein</fullName>
    </submittedName>
</protein>
<proteinExistence type="predicted"/>
<comment type="caution">
    <text evidence="2">The sequence shown here is derived from an EMBL/GenBank/DDBJ whole genome shotgun (WGS) entry which is preliminary data.</text>
</comment>
<feature type="region of interest" description="Disordered" evidence="1">
    <location>
        <begin position="120"/>
        <end position="160"/>
    </location>
</feature>
<dbReference type="GO" id="GO:0003713">
    <property type="term" value="F:transcription coactivator activity"/>
    <property type="evidence" value="ECO:0007669"/>
    <property type="project" value="TreeGrafter"/>
</dbReference>
<keyword evidence="3" id="KW-1185">Reference proteome</keyword>
<dbReference type="EMBL" id="PGGS01000763">
    <property type="protein sequence ID" value="PNH01917.1"/>
    <property type="molecule type" value="Genomic_DNA"/>
</dbReference>
<feature type="compositionally biased region" description="Low complexity" evidence="1">
    <location>
        <begin position="399"/>
        <end position="415"/>
    </location>
</feature>
<accession>A0A2J7ZNT1</accession>
<reference evidence="2 3" key="1">
    <citation type="journal article" date="2017" name="Mol. Biol. Evol.">
        <title>The 4-celled Tetrabaena socialis nuclear genome reveals the essential components for genetic control of cell number at the origin of multicellularity in the volvocine lineage.</title>
        <authorList>
            <person name="Featherston J."/>
            <person name="Arakaki Y."/>
            <person name="Hanschen E.R."/>
            <person name="Ferris P.J."/>
            <person name="Michod R.E."/>
            <person name="Olson B.J.S.C."/>
            <person name="Nozaki H."/>
            <person name="Durand P.M."/>
        </authorList>
    </citation>
    <scope>NUCLEOTIDE SEQUENCE [LARGE SCALE GENOMIC DNA]</scope>
    <source>
        <strain evidence="2 3">NIES-571</strain>
    </source>
</reference>
<dbReference type="PANTHER" id="PTHR46007:SF8">
    <property type="entry name" value="C2H2-TYPE DOMAIN-CONTAINING PROTEIN"/>
    <property type="match status" value="1"/>
</dbReference>
<feature type="compositionally biased region" description="Low complexity" evidence="1">
    <location>
        <begin position="380"/>
        <end position="390"/>
    </location>
</feature>
<evidence type="ECO:0000313" key="2">
    <source>
        <dbReference type="EMBL" id="PNH01917.1"/>
    </source>
</evidence>
<feature type="compositionally biased region" description="Low complexity" evidence="1">
    <location>
        <begin position="127"/>
        <end position="144"/>
    </location>
</feature>
<feature type="compositionally biased region" description="Pro residues" evidence="1">
    <location>
        <begin position="14"/>
        <end position="30"/>
    </location>
</feature>
<dbReference type="AlphaFoldDB" id="A0A2J7ZNT1"/>
<feature type="region of interest" description="Disordered" evidence="1">
    <location>
        <begin position="1"/>
        <end position="34"/>
    </location>
</feature>
<dbReference type="Proteomes" id="UP000236333">
    <property type="component" value="Unassembled WGS sequence"/>
</dbReference>
<dbReference type="GO" id="GO:0016592">
    <property type="term" value="C:mediator complex"/>
    <property type="evidence" value="ECO:0007669"/>
    <property type="project" value="TreeGrafter"/>
</dbReference>
<sequence>WALRQVREGFSTAPAPPASREQPPPPPGPAPDASLAAAASAPWLVAVLGLPLLLGAAEKVLRGRGAAAAAAARAGAHARTAPVAALLAGVAGMGGEGEAEVWGLLMRVLAEALGGGAGGGGGGGGRAAASEGAAAALGQQQQHHQQQRQEGGGGAAVAAGEAATPAGDGALLRFSATLLAFYLQGCGAHGCWVLYDTPPEGRQAAGGGGGAGGQRRAAAAGVRGVFPQPRWPGPMPVRPPACVAGTGAVAGAQQQPQQQRPAFVTAGCVPVVALRTLVWLQRYTAAYGGTHGAAGDVGAEEGEAGVWRDVERMCAAFVGSPLGGVMLGWLGGGGEARDVEEEAEKQGLMALVGRALGQGLSMPPKLQQEVTALVAQGMAPRPGQRQQQPEPQRPEPQQRRQQGQARQQLEGQRWGALGGGEQEGDGAHGAPPKRVRV</sequence>
<feature type="non-terminal residue" evidence="2">
    <location>
        <position position="1"/>
    </location>
</feature>
<feature type="region of interest" description="Disordered" evidence="1">
    <location>
        <begin position="378"/>
        <end position="437"/>
    </location>
</feature>
<evidence type="ECO:0000313" key="3">
    <source>
        <dbReference type="Proteomes" id="UP000236333"/>
    </source>
</evidence>
<dbReference type="PANTHER" id="PTHR46007">
    <property type="entry name" value="MEDIATOR OF RNA POLYMERASE II TRANSCRIPTION SUBUNIT 12"/>
    <property type="match status" value="1"/>
</dbReference>
<gene>
    <name evidence="2" type="ORF">TSOC_012150</name>
</gene>
<dbReference type="GO" id="GO:0045944">
    <property type="term" value="P:positive regulation of transcription by RNA polymerase II"/>
    <property type="evidence" value="ECO:0007669"/>
    <property type="project" value="TreeGrafter"/>
</dbReference>
<evidence type="ECO:0000256" key="1">
    <source>
        <dbReference type="SAM" id="MobiDB-lite"/>
    </source>
</evidence>